<dbReference type="SUPFAM" id="SSF52540">
    <property type="entry name" value="P-loop containing nucleoside triphosphate hydrolases"/>
    <property type="match status" value="1"/>
</dbReference>
<dbReference type="Proteomes" id="UP001282288">
    <property type="component" value="Unassembled WGS sequence"/>
</dbReference>
<evidence type="ECO:0000313" key="4">
    <source>
        <dbReference type="Proteomes" id="UP001272987"/>
    </source>
</evidence>
<dbReference type="InterPro" id="IPR011990">
    <property type="entry name" value="TPR-like_helical_dom_sf"/>
</dbReference>
<reference evidence="2 4" key="1">
    <citation type="journal article" date="2023" name="Microb. Genom.">
        <title>Mesoterricola silvestris gen. nov., sp. nov., Mesoterricola sediminis sp. nov., Geothrix oryzae sp. nov., Geothrix edaphica sp. nov., Geothrix rubra sp. nov., and Geothrix limicola sp. nov., six novel members of Acidobacteriota isolated from soils.</title>
        <authorList>
            <person name="Weisberg A.J."/>
            <person name="Pearce E."/>
            <person name="Kramer C.G."/>
            <person name="Chang J.H."/>
            <person name="Clarke C.R."/>
        </authorList>
    </citation>
    <scope>NUCLEOTIDE SEQUENCE</scope>
    <source>
        <strain evidence="3 4">NB05-1H</strain>
        <strain evidence="2">NRRL_B-16521</strain>
    </source>
</reference>
<sequence>MNSPDLRRVAFVRSARGTSSGYLVAPRLVLTAAHCVGEVGDGAEVQVLRPGARQGARQASPAVRFEVVALSGGVRETGVDGFALLRASSADPFELRTPRPVTWGRLTGTEPLAAEAYAFPRGATEARRQNLEHTLGHLIPGTGTVTGSARTGWYQVFQVSTGSFTENALWQGASGAAVFSRGRLLGLICEYDACEAGRLKVIPVQLLSEQEEFLRLLTEEDARSMVIEPVWKGQEVLEPPYVDLADSSSAADLLLPQHKLVGFCGREKDLRELTQWCTTDSAPHSVALRLVSGDHSVGKTRLARELCARMAGRGWVAGPLNPLAKATDITRLMGLDEDRLIVVDDADGRIGELDALLRHRGGEGKVRILATTRYESRWWPAFQHRYGELAKKEPYRLLCLDAAEREDIYTKAYRTFLRRRAEPEGKSDRGLPQPSVNLADPDFASCLFVLILAMSDAHSFLHPEWDAQHGTTGSLPLPESLYEQALALEREDWIDNAERACLPRDPVLLDRVVAVSSLAFAGGRTRGEQETQAAERLRMVPDLRDATEEYRRRLVRYFQERIDGYGALRALRPARLAQHLVANTVRDFPELLCEALDVDPTRQPEAWARQALTTLQMVSATAFGDDASGRPSDPVVRGALRVAVERHASALIRLVRAALETTDATTGRSLAAALETVFDRPGDWEGEFAATAAREVEEKEPDALLNLAIILRKKAVAFYETQKPLSRETQFRWATENRQLSRVLADAGHRHEAHDPALQAVRQFNALTRLDDSYAYLLGKAHSLSNAGVRQREIGRCSDSLESAREAVRIYETLLHGHPDRSHHRYLSIAQCNLSESLAQAGRSREALQVATDALDLITTGLPAEPPQPPLRPWEIPEAEALAWRTLARRQADAEKFDDALVSADRAKDLYQRLRDSRSGWWERDFARALAVLGRCHGDARHWNESIKFLSEAVDRYAELEHLYQEAERPYHTAALRNLALAHLNKAHALGRDSWKEELDEGVRWADRARRHHDAMAPEEHHAERAHNAWTMGIKAALELALDNSSGARDLAGKALDILEQDARDDTWKQRRDRIRLTRVHGAALRACGEADAATEQFHKADRLQKSLNDAEPGQQLNGLTIPPVPPADWQRNHADGHPA</sequence>
<dbReference type="SUPFAM" id="SSF50494">
    <property type="entry name" value="Trypsin-like serine proteases"/>
    <property type="match status" value="1"/>
</dbReference>
<keyword evidence="4" id="KW-1185">Reference proteome</keyword>
<name>A0AAP6BBX2_9ACTN</name>
<organism evidence="2 5">
    <name type="scientific">Streptomyces acidiscabies</name>
    <dbReference type="NCBI Taxonomy" id="42234"/>
    <lineage>
        <taxon>Bacteria</taxon>
        <taxon>Bacillati</taxon>
        <taxon>Actinomycetota</taxon>
        <taxon>Actinomycetes</taxon>
        <taxon>Kitasatosporales</taxon>
        <taxon>Streptomycetaceae</taxon>
        <taxon>Streptomyces</taxon>
    </lineage>
</organism>
<feature type="region of interest" description="Disordered" evidence="1">
    <location>
        <begin position="1110"/>
        <end position="1140"/>
    </location>
</feature>
<dbReference type="AlphaFoldDB" id="A0AAP6BBX2"/>
<dbReference type="GeneID" id="69813589"/>
<keyword evidence="2" id="KW-0378">Hydrolase</keyword>
<dbReference type="RefSeq" id="WP_010360483.1">
    <property type="nucleotide sequence ID" value="NZ_CP122369.1"/>
</dbReference>
<dbReference type="GO" id="GO:0008233">
    <property type="term" value="F:peptidase activity"/>
    <property type="evidence" value="ECO:0007669"/>
    <property type="project" value="UniProtKB-KW"/>
</dbReference>
<dbReference type="InterPro" id="IPR009003">
    <property type="entry name" value="Peptidase_S1_PA"/>
</dbReference>
<dbReference type="EMBL" id="JARAWP010000027">
    <property type="protein sequence ID" value="MDX3023458.1"/>
    <property type="molecule type" value="Genomic_DNA"/>
</dbReference>
<evidence type="ECO:0000256" key="1">
    <source>
        <dbReference type="SAM" id="MobiDB-lite"/>
    </source>
</evidence>
<evidence type="ECO:0000313" key="5">
    <source>
        <dbReference type="Proteomes" id="UP001282288"/>
    </source>
</evidence>
<feature type="compositionally biased region" description="Basic and acidic residues" evidence="1">
    <location>
        <begin position="1131"/>
        <end position="1140"/>
    </location>
</feature>
<evidence type="ECO:0000313" key="2">
    <source>
        <dbReference type="EMBL" id="MDX2961795.1"/>
    </source>
</evidence>
<dbReference type="SUPFAM" id="SSF48452">
    <property type="entry name" value="TPR-like"/>
    <property type="match status" value="1"/>
</dbReference>
<protein>
    <submittedName>
        <fullName evidence="2">Serine protease</fullName>
    </submittedName>
</protein>
<dbReference type="EMBL" id="JARAWC010000013">
    <property type="protein sequence ID" value="MDX2961795.1"/>
    <property type="molecule type" value="Genomic_DNA"/>
</dbReference>
<gene>
    <name evidence="2" type="ORF">PV399_19030</name>
    <name evidence="3" type="ORF">PV666_37130</name>
</gene>
<keyword evidence="2" id="KW-0645">Protease</keyword>
<dbReference type="InterPro" id="IPR027417">
    <property type="entry name" value="P-loop_NTPase"/>
</dbReference>
<dbReference type="GO" id="GO:0006508">
    <property type="term" value="P:proteolysis"/>
    <property type="evidence" value="ECO:0007669"/>
    <property type="project" value="UniProtKB-KW"/>
</dbReference>
<accession>A0AAP6BBX2</accession>
<dbReference type="Pfam" id="PF13365">
    <property type="entry name" value="Trypsin_2"/>
    <property type="match status" value="1"/>
</dbReference>
<evidence type="ECO:0000313" key="3">
    <source>
        <dbReference type="EMBL" id="MDX3023458.1"/>
    </source>
</evidence>
<dbReference type="Proteomes" id="UP001272987">
    <property type="component" value="Unassembled WGS sequence"/>
</dbReference>
<proteinExistence type="predicted"/>
<dbReference type="Gene3D" id="1.25.40.10">
    <property type="entry name" value="Tetratricopeptide repeat domain"/>
    <property type="match status" value="2"/>
</dbReference>
<comment type="caution">
    <text evidence="2">The sequence shown here is derived from an EMBL/GenBank/DDBJ whole genome shotgun (WGS) entry which is preliminary data.</text>
</comment>